<evidence type="ECO:0000313" key="1">
    <source>
        <dbReference type="EMBL" id="MFC4819718.1"/>
    </source>
</evidence>
<protein>
    <submittedName>
        <fullName evidence="1">Uncharacterized protein</fullName>
    </submittedName>
</protein>
<name>A0ABV9QSI6_9GAMM</name>
<comment type="caution">
    <text evidence="1">The sequence shown here is derived from an EMBL/GenBank/DDBJ whole genome shotgun (WGS) entry which is preliminary data.</text>
</comment>
<evidence type="ECO:0000313" key="2">
    <source>
        <dbReference type="Proteomes" id="UP001595886"/>
    </source>
</evidence>
<gene>
    <name evidence="1" type="ORF">ACFO6Q_05260</name>
</gene>
<dbReference type="RefSeq" id="WP_380019513.1">
    <property type="nucleotide sequence ID" value="NZ_JBHSHD010000005.1"/>
</dbReference>
<organism evidence="1 2">
    <name type="scientific">Dokdonella ginsengisoli</name>
    <dbReference type="NCBI Taxonomy" id="363846"/>
    <lineage>
        <taxon>Bacteria</taxon>
        <taxon>Pseudomonadati</taxon>
        <taxon>Pseudomonadota</taxon>
        <taxon>Gammaproteobacteria</taxon>
        <taxon>Lysobacterales</taxon>
        <taxon>Rhodanobacteraceae</taxon>
        <taxon>Dokdonella</taxon>
    </lineage>
</organism>
<reference evidence="2" key="1">
    <citation type="journal article" date="2019" name="Int. J. Syst. Evol. Microbiol.">
        <title>The Global Catalogue of Microorganisms (GCM) 10K type strain sequencing project: providing services to taxonomists for standard genome sequencing and annotation.</title>
        <authorList>
            <consortium name="The Broad Institute Genomics Platform"/>
            <consortium name="The Broad Institute Genome Sequencing Center for Infectious Disease"/>
            <person name="Wu L."/>
            <person name="Ma J."/>
        </authorList>
    </citation>
    <scope>NUCLEOTIDE SEQUENCE [LARGE SCALE GENOMIC DNA]</scope>
    <source>
        <strain evidence="2">CCUG 30340</strain>
    </source>
</reference>
<keyword evidence="2" id="KW-1185">Reference proteome</keyword>
<dbReference type="InterPro" id="IPR011044">
    <property type="entry name" value="Quino_amine_DH_bsu"/>
</dbReference>
<dbReference type="Proteomes" id="UP001595886">
    <property type="component" value="Unassembled WGS sequence"/>
</dbReference>
<dbReference type="EMBL" id="JBHSHD010000005">
    <property type="protein sequence ID" value="MFC4819718.1"/>
    <property type="molecule type" value="Genomic_DNA"/>
</dbReference>
<sequence>MIFDGSFEFAPVAGPCAGFYPDAFALIEGRNAGGSAAAASPRPAKGQTFGEPNFGTCMVRTTDHRVEYPPAAFLREDYSRRQAFNADNSRFFVFGSNGYWHLYDANSLAYIHVLDGLAGDAEPQWHPSNPSLLYYVPNNGGTVLYSLNVETGARQTVADFSGRLPAWAQGAAHIWTKSEGSPSADARYWGFMVENGSFSTLGFIVWDLVQNRLVGSRQSTYRPDHVSMSPSGRWFTTSGFDGTWAWSPDFTQKKKLHHTTEHSDLAIGADGHDLYVSIDYQSNGGDVFYIDVDACPAVPADATNPPECPRTVLFPTYVNGSTTALHISGKAYARPGWVVITPYGTALSRDGTMPWYGNKVFAMQLNTNPQVYELARHNSVGVSPLAYWSEPQSSTNRDLTRILFNSSWYGTDQTDIEAYLIQLPHEAIR</sequence>
<proteinExistence type="predicted"/>
<accession>A0ABV9QSI6</accession>
<dbReference type="SUPFAM" id="SSF50969">
    <property type="entry name" value="YVTN repeat-like/Quinoprotein amine dehydrogenase"/>
    <property type="match status" value="1"/>
</dbReference>